<name>A0A6N2YPK7_9FIRM</name>
<protein>
    <submittedName>
        <fullName evidence="1">Uncharacterized protein</fullName>
    </submittedName>
</protein>
<dbReference type="AlphaFoldDB" id="A0A6N2YPK7"/>
<sequence length="160" mass="18144">MEMAEAGWYSYSDIRKGVNMNRLYDDMISTADSFAVNFSDRGTFDYSFDSLTLAEELLDEMADYIFEDDEAVYNASTMIGAYVFETVRRNLGGEYVWLQKEEQPLLVIGLPDFSVSIKAWEKVKGRIINGSEDNIPFYVDGVIQCVEKGKMQKGYAATVV</sequence>
<evidence type="ECO:0000313" key="1">
    <source>
        <dbReference type="EMBL" id="VYT67957.1"/>
    </source>
</evidence>
<organism evidence="1">
    <name type="scientific">Hungatella hathewayi</name>
    <dbReference type="NCBI Taxonomy" id="154046"/>
    <lineage>
        <taxon>Bacteria</taxon>
        <taxon>Bacillati</taxon>
        <taxon>Bacillota</taxon>
        <taxon>Clostridia</taxon>
        <taxon>Lachnospirales</taxon>
        <taxon>Lachnospiraceae</taxon>
        <taxon>Hungatella</taxon>
    </lineage>
</organism>
<dbReference type="EMBL" id="CACRUH010000011">
    <property type="protein sequence ID" value="VYT67957.1"/>
    <property type="molecule type" value="Genomic_DNA"/>
</dbReference>
<accession>A0A6N2YPK7</accession>
<reference evidence="1" key="1">
    <citation type="submission" date="2019-11" db="EMBL/GenBank/DDBJ databases">
        <authorList>
            <person name="Feng L."/>
        </authorList>
    </citation>
    <scope>NUCLEOTIDE SEQUENCE</scope>
    <source>
        <strain evidence="1">ChathewayiLFYP18</strain>
    </source>
</reference>
<gene>
    <name evidence="1" type="ORF">CHLFYP18_05298</name>
</gene>
<proteinExistence type="predicted"/>